<reference evidence="4" key="1">
    <citation type="submission" date="2016-11" db="EMBL/GenBank/DDBJ databases">
        <authorList>
            <person name="Varghese N."/>
            <person name="Submissions S."/>
        </authorList>
    </citation>
    <scope>NUCLEOTIDE SEQUENCE [LARGE SCALE GENOMIC DNA]</scope>
    <source>
        <strain evidence="4">CGMCC 1.2749</strain>
    </source>
</reference>
<keyword evidence="1" id="KW-0732">Signal</keyword>
<organism evidence="3 4">
    <name type="scientific">Flavobacterium xinjiangense</name>
    <dbReference type="NCBI Taxonomy" id="178356"/>
    <lineage>
        <taxon>Bacteria</taxon>
        <taxon>Pseudomonadati</taxon>
        <taxon>Bacteroidota</taxon>
        <taxon>Flavobacteriia</taxon>
        <taxon>Flavobacteriales</taxon>
        <taxon>Flavobacteriaceae</taxon>
        <taxon>Flavobacterium</taxon>
    </lineage>
</organism>
<dbReference type="EMBL" id="FRCL01000003">
    <property type="protein sequence ID" value="SHM28685.1"/>
    <property type="molecule type" value="Genomic_DNA"/>
</dbReference>
<evidence type="ECO:0000313" key="3">
    <source>
        <dbReference type="EMBL" id="SHM28685.1"/>
    </source>
</evidence>
<dbReference type="NCBIfam" id="TIGR04183">
    <property type="entry name" value="Por_Secre_tail"/>
    <property type="match status" value="1"/>
</dbReference>
<accession>A0A1M7HJL6</accession>
<evidence type="ECO:0000256" key="1">
    <source>
        <dbReference type="ARBA" id="ARBA00022729"/>
    </source>
</evidence>
<keyword evidence="4" id="KW-1185">Reference proteome</keyword>
<dbReference type="SUPFAM" id="SSF50998">
    <property type="entry name" value="Quinoprotein alcohol dehydrogenase-like"/>
    <property type="match status" value="1"/>
</dbReference>
<dbReference type="OrthoDB" id="9811934at2"/>
<dbReference type="Proteomes" id="UP000184092">
    <property type="component" value="Unassembled WGS sequence"/>
</dbReference>
<proteinExistence type="predicted"/>
<gene>
    <name evidence="3" type="ORF">SAMN05216269_103301</name>
</gene>
<dbReference type="Pfam" id="PF18962">
    <property type="entry name" value="Por_Secre_tail"/>
    <property type="match status" value="1"/>
</dbReference>
<dbReference type="PANTHER" id="PTHR42754:SF1">
    <property type="entry name" value="LIPOPROTEIN"/>
    <property type="match status" value="1"/>
</dbReference>
<protein>
    <submittedName>
        <fullName evidence="3">Por secretion system C-terminal sorting domain-containing protein</fullName>
    </submittedName>
</protein>
<dbReference type="InterPro" id="IPR011047">
    <property type="entry name" value="Quinoprotein_ADH-like_sf"/>
</dbReference>
<dbReference type="STRING" id="178356.SAMN05216269_103301"/>
<dbReference type="InterPro" id="IPR026444">
    <property type="entry name" value="Secre_tail"/>
</dbReference>
<feature type="domain" description="Secretion system C-terminal sorting" evidence="2">
    <location>
        <begin position="445"/>
        <end position="508"/>
    </location>
</feature>
<dbReference type="PANTHER" id="PTHR42754">
    <property type="entry name" value="ENDOGLUCANASE"/>
    <property type="match status" value="1"/>
</dbReference>
<evidence type="ECO:0000259" key="2">
    <source>
        <dbReference type="Pfam" id="PF18962"/>
    </source>
</evidence>
<name>A0A1M7HJL6_9FLAO</name>
<dbReference type="AlphaFoldDB" id="A0A1M7HJL6"/>
<dbReference type="RefSeq" id="WP_073206820.1">
    <property type="nucleotide sequence ID" value="NZ_FRCL01000003.1"/>
</dbReference>
<evidence type="ECO:0000313" key="4">
    <source>
        <dbReference type="Proteomes" id="UP000184092"/>
    </source>
</evidence>
<sequence length="515" mass="56145">MKKTLFILGVILFQLNCFSQPSIQWQKTVGGSFDDFGFNIHETVDKGFIVAGITNSNDGDVTGNQGDYDCWVVKLNSQGTIQWQKTLGGSAEDYAFSVLQVADGGYIVAGMTNSNNGDVTENHGNYDCWIVKLDAIGAIVWQKTFGGSFDDAALSIKETTDGGYIVAGYTSSEDGDVSGNHGETDFWVLKLNETGKIQWQKTLGGSAGDYASSIEQTADGGYILAGETASLDEDVTYNHGSYDFWVVKLSVIGTIQWQKTFGGSNIDEAQSIQQSADGGYIVAGNTNSADGDVNGYHGSFDYWIVKLDPTGAIQWQKALGGIRDDKATCIQQSSDGGYIVAGWTYSIDGDVIRNNGDYDYVGNDYWVVKLNGTGMILWQKALGGFDDDVATSIQQTKDGGYIVAGWTYLSEGYLTKNQKSYDYLIVKMDAGSLSTCSFLQERIVIYPNPAKSILNLQFPDDMLIDKIIIIDLTGQIIMEQSKNTKQINTEGLASGMYLIQVISGEKKWQSDFLVE</sequence>